<evidence type="ECO:0000256" key="7">
    <source>
        <dbReference type="ARBA" id="ARBA00022771"/>
    </source>
</evidence>
<reference evidence="14" key="1">
    <citation type="submission" date="2021-08" db="EMBL/GenBank/DDBJ databases">
        <title>WGS assembly of Ceratopteris richardii.</title>
        <authorList>
            <person name="Marchant D.B."/>
            <person name="Chen G."/>
            <person name="Jenkins J."/>
            <person name="Shu S."/>
            <person name="Leebens-Mack J."/>
            <person name="Grimwood J."/>
            <person name="Schmutz J."/>
            <person name="Soltis P."/>
            <person name="Soltis D."/>
            <person name="Chen Z.-H."/>
        </authorList>
    </citation>
    <scope>NUCLEOTIDE SEQUENCE</scope>
    <source>
        <strain evidence="14">Whitten #5841</strain>
        <tissue evidence="14">Leaf</tissue>
    </source>
</reference>
<dbReference type="PROSITE" id="PS00518">
    <property type="entry name" value="ZF_RING_1"/>
    <property type="match status" value="1"/>
</dbReference>
<dbReference type="InterPro" id="IPR027370">
    <property type="entry name" value="Znf-RING_euk"/>
</dbReference>
<evidence type="ECO:0000256" key="5">
    <source>
        <dbReference type="ARBA" id="ARBA00022679"/>
    </source>
</evidence>
<dbReference type="PANTHER" id="PTHR12313">
    <property type="entry name" value="E3 UBIQUITIN-PROTEIN LIGASE RNF5-RELATED"/>
    <property type="match status" value="1"/>
</dbReference>
<evidence type="ECO:0000256" key="1">
    <source>
        <dbReference type="ARBA" id="ARBA00000900"/>
    </source>
</evidence>
<organism evidence="14 15">
    <name type="scientific">Ceratopteris richardii</name>
    <name type="common">Triangle waterfern</name>
    <dbReference type="NCBI Taxonomy" id="49495"/>
    <lineage>
        <taxon>Eukaryota</taxon>
        <taxon>Viridiplantae</taxon>
        <taxon>Streptophyta</taxon>
        <taxon>Embryophyta</taxon>
        <taxon>Tracheophyta</taxon>
        <taxon>Polypodiopsida</taxon>
        <taxon>Polypodiidae</taxon>
        <taxon>Polypodiales</taxon>
        <taxon>Pteridineae</taxon>
        <taxon>Pteridaceae</taxon>
        <taxon>Parkerioideae</taxon>
        <taxon>Ceratopteris</taxon>
    </lineage>
</organism>
<evidence type="ECO:0000256" key="12">
    <source>
        <dbReference type="SAM" id="Phobius"/>
    </source>
</evidence>
<keyword evidence="8" id="KW-0833">Ubl conjugation pathway</keyword>
<evidence type="ECO:0000256" key="3">
    <source>
        <dbReference type="ARBA" id="ARBA00004906"/>
    </source>
</evidence>
<evidence type="ECO:0000256" key="6">
    <source>
        <dbReference type="ARBA" id="ARBA00022723"/>
    </source>
</evidence>
<protein>
    <recommendedName>
        <fullName evidence="4">RING-type E3 ubiquitin transferase</fullName>
        <ecNumber evidence="4">2.3.2.27</ecNumber>
    </recommendedName>
</protein>
<comment type="caution">
    <text evidence="14">The sequence shown here is derived from an EMBL/GenBank/DDBJ whole genome shotgun (WGS) entry which is preliminary data.</text>
</comment>
<dbReference type="InterPro" id="IPR045103">
    <property type="entry name" value="RNF5/RNF185-like"/>
</dbReference>
<keyword evidence="9" id="KW-0862">Zinc</keyword>
<dbReference type="Proteomes" id="UP000825935">
    <property type="component" value="Chromosome 10"/>
</dbReference>
<evidence type="ECO:0000313" key="15">
    <source>
        <dbReference type="Proteomes" id="UP000825935"/>
    </source>
</evidence>
<gene>
    <name evidence="14" type="ORF">KP509_10G009900</name>
</gene>
<accession>A0A8T2TZ42</accession>
<name>A0A8T2TZ42_CERRI</name>
<keyword evidence="6" id="KW-0479">Metal-binding</keyword>
<dbReference type="GO" id="GO:0006511">
    <property type="term" value="P:ubiquitin-dependent protein catabolic process"/>
    <property type="evidence" value="ECO:0007669"/>
    <property type="project" value="InterPro"/>
</dbReference>
<dbReference type="EMBL" id="CM035415">
    <property type="protein sequence ID" value="KAH7426644.1"/>
    <property type="molecule type" value="Genomic_DNA"/>
</dbReference>
<proteinExistence type="predicted"/>
<keyword evidence="15" id="KW-1185">Reference proteome</keyword>
<evidence type="ECO:0000256" key="4">
    <source>
        <dbReference type="ARBA" id="ARBA00012483"/>
    </source>
</evidence>
<evidence type="ECO:0000256" key="10">
    <source>
        <dbReference type="ARBA" id="ARBA00023136"/>
    </source>
</evidence>
<keyword evidence="5" id="KW-0808">Transferase</keyword>
<comment type="catalytic activity">
    <reaction evidence="1">
        <text>S-ubiquitinyl-[E2 ubiquitin-conjugating enzyme]-L-cysteine + [acceptor protein]-L-lysine = [E2 ubiquitin-conjugating enzyme]-L-cysteine + N(6)-ubiquitinyl-[acceptor protein]-L-lysine.</text>
        <dbReference type="EC" id="2.3.2.27"/>
    </reaction>
</comment>
<evidence type="ECO:0000256" key="2">
    <source>
        <dbReference type="ARBA" id="ARBA00004308"/>
    </source>
</evidence>
<dbReference type="Pfam" id="PF13445">
    <property type="entry name" value="zf-RING_UBOX"/>
    <property type="match status" value="1"/>
</dbReference>
<dbReference type="SMART" id="SM00184">
    <property type="entry name" value="RING"/>
    <property type="match status" value="1"/>
</dbReference>
<dbReference type="InterPro" id="IPR017907">
    <property type="entry name" value="Znf_RING_CS"/>
</dbReference>
<dbReference type="GO" id="GO:0061630">
    <property type="term" value="F:ubiquitin protein ligase activity"/>
    <property type="evidence" value="ECO:0007669"/>
    <property type="project" value="UniProtKB-EC"/>
</dbReference>
<dbReference type="InterPro" id="IPR001841">
    <property type="entry name" value="Znf_RING"/>
</dbReference>
<dbReference type="PROSITE" id="PS50089">
    <property type="entry name" value="ZF_RING_2"/>
    <property type="match status" value="1"/>
</dbReference>
<sequence>MSSASYSAGQSSSLSSDNIPDLLRFLCNICEDVCFDPVLTACGHLFCWPCLYHSCISLQTAEGGGKASCPVCQQSVCSKIIPLYGCGRTPTPDLLSKKFPGKRTPCRPPPLVVYRPPAISSASSFDSEIPVQQLSMQQHEGRNVHHHPRGMRPTYHPSRAIRIQDVFYFLISRFSVRPSHLRAQARRRFCNEKEYALQWSVILFVLVSSIAFLVS</sequence>
<dbReference type="GO" id="GO:0008270">
    <property type="term" value="F:zinc ion binding"/>
    <property type="evidence" value="ECO:0007669"/>
    <property type="project" value="UniProtKB-KW"/>
</dbReference>
<keyword evidence="7 11" id="KW-0863">Zinc-finger</keyword>
<dbReference type="GO" id="GO:0005783">
    <property type="term" value="C:endoplasmic reticulum"/>
    <property type="evidence" value="ECO:0007669"/>
    <property type="project" value="InterPro"/>
</dbReference>
<evidence type="ECO:0000256" key="9">
    <source>
        <dbReference type="ARBA" id="ARBA00022833"/>
    </source>
</evidence>
<dbReference type="SUPFAM" id="SSF57850">
    <property type="entry name" value="RING/U-box"/>
    <property type="match status" value="1"/>
</dbReference>
<dbReference type="AlphaFoldDB" id="A0A8T2TZ42"/>
<feature type="transmembrane region" description="Helical" evidence="12">
    <location>
        <begin position="195"/>
        <end position="214"/>
    </location>
</feature>
<keyword evidence="12" id="KW-0812">Transmembrane</keyword>
<dbReference type="EC" id="2.3.2.27" evidence="4"/>
<keyword evidence="10 12" id="KW-0472">Membrane</keyword>
<dbReference type="Gene3D" id="3.30.40.10">
    <property type="entry name" value="Zinc/RING finger domain, C3HC4 (zinc finger)"/>
    <property type="match status" value="1"/>
</dbReference>
<comment type="pathway">
    <text evidence="3">Protein modification; protein ubiquitination.</text>
</comment>
<dbReference type="InterPro" id="IPR013083">
    <property type="entry name" value="Znf_RING/FYVE/PHD"/>
</dbReference>
<evidence type="ECO:0000259" key="13">
    <source>
        <dbReference type="PROSITE" id="PS50089"/>
    </source>
</evidence>
<keyword evidence="12" id="KW-1133">Transmembrane helix</keyword>
<feature type="domain" description="RING-type" evidence="13">
    <location>
        <begin position="27"/>
        <end position="73"/>
    </location>
</feature>
<dbReference type="OrthoDB" id="6270329at2759"/>
<comment type="subcellular location">
    <subcellularLocation>
        <location evidence="2">Endomembrane system</location>
    </subcellularLocation>
</comment>
<evidence type="ECO:0000256" key="8">
    <source>
        <dbReference type="ARBA" id="ARBA00022786"/>
    </source>
</evidence>
<evidence type="ECO:0000313" key="14">
    <source>
        <dbReference type="EMBL" id="KAH7426644.1"/>
    </source>
</evidence>
<evidence type="ECO:0000256" key="11">
    <source>
        <dbReference type="PROSITE-ProRule" id="PRU00175"/>
    </source>
</evidence>